<accession>A0A259U1D9</accession>
<dbReference type="InterPro" id="IPR023346">
    <property type="entry name" value="Lysozyme-like_dom_sf"/>
</dbReference>
<feature type="region of interest" description="Disordered" evidence="4">
    <location>
        <begin position="137"/>
        <end position="172"/>
    </location>
</feature>
<dbReference type="GO" id="GO:0009279">
    <property type="term" value="C:cell outer membrane"/>
    <property type="evidence" value="ECO:0007669"/>
    <property type="project" value="UniProtKB-SubCell"/>
</dbReference>
<dbReference type="CDD" id="cd13403">
    <property type="entry name" value="MLTF-like"/>
    <property type="match status" value="1"/>
</dbReference>
<dbReference type="Pfam" id="PF00497">
    <property type="entry name" value="SBP_bac_3"/>
    <property type="match status" value="1"/>
</dbReference>
<dbReference type="AlphaFoldDB" id="A0A259U1D9"/>
<dbReference type="SUPFAM" id="SSF53955">
    <property type="entry name" value="Lysozyme-like"/>
    <property type="match status" value="1"/>
</dbReference>
<protein>
    <recommendedName>
        <fullName evidence="5">Solute-binding protein family 3/N-terminal domain-containing protein</fullName>
    </recommendedName>
</protein>
<dbReference type="EMBL" id="MQWB01000001">
    <property type="protein sequence ID" value="OZC03756.1"/>
    <property type="molecule type" value="Genomic_DNA"/>
</dbReference>
<dbReference type="Proteomes" id="UP000216446">
    <property type="component" value="Unassembled WGS sequence"/>
</dbReference>
<reference evidence="6" key="1">
    <citation type="submission" date="2016-11" db="EMBL/GenBank/DDBJ databases">
        <title>Study of marine rhodopsin-containing bacteria.</title>
        <authorList>
            <person name="Yoshizawa S."/>
            <person name="Kumagai Y."/>
            <person name="Kogure K."/>
        </authorList>
    </citation>
    <scope>NUCLEOTIDE SEQUENCE [LARGE SCALE GENOMIC DNA]</scope>
    <source>
        <strain evidence="6">SG-29</strain>
    </source>
</reference>
<evidence type="ECO:0000256" key="1">
    <source>
        <dbReference type="ARBA" id="ARBA00004339"/>
    </source>
</evidence>
<dbReference type="InParanoid" id="A0A259U1D9"/>
<dbReference type="SMART" id="SM00062">
    <property type="entry name" value="PBPb"/>
    <property type="match status" value="1"/>
</dbReference>
<keyword evidence="3" id="KW-0472">Membrane</keyword>
<feature type="domain" description="Solute-binding protein family 3/N-terminal" evidence="5">
    <location>
        <begin position="52"/>
        <end position="315"/>
    </location>
</feature>
<keyword evidence="2" id="KW-0732">Signal</keyword>
<dbReference type="Gene3D" id="3.40.190.10">
    <property type="entry name" value="Periplasmic binding protein-like II"/>
    <property type="match status" value="2"/>
</dbReference>
<comment type="subcellular location">
    <subcellularLocation>
        <location evidence="1">Cell outer membrane</location>
        <topology evidence="1">Peripheral membrane protein</topology>
    </subcellularLocation>
</comment>
<dbReference type="FunCoup" id="A0A259U1D9">
    <property type="interactions" value="7"/>
</dbReference>
<evidence type="ECO:0000256" key="3">
    <source>
        <dbReference type="ARBA" id="ARBA00023237"/>
    </source>
</evidence>
<evidence type="ECO:0000256" key="4">
    <source>
        <dbReference type="SAM" id="MobiDB-lite"/>
    </source>
</evidence>
<comment type="caution">
    <text evidence="6">The sequence shown here is derived from an EMBL/GenBank/DDBJ whole genome shotgun (WGS) entry which is preliminary data.</text>
</comment>
<keyword evidence="7" id="KW-1185">Reference proteome</keyword>
<dbReference type="InterPro" id="IPR008258">
    <property type="entry name" value="Transglycosylase_SLT_dom_1"/>
</dbReference>
<evidence type="ECO:0000313" key="7">
    <source>
        <dbReference type="Proteomes" id="UP000216446"/>
    </source>
</evidence>
<gene>
    <name evidence="6" type="ORF">BSZ36_12640</name>
</gene>
<dbReference type="PANTHER" id="PTHR35936:SF32">
    <property type="entry name" value="MEMBRANE-BOUND LYTIC MUREIN TRANSGLYCOSYLASE F"/>
    <property type="match status" value="1"/>
</dbReference>
<dbReference type="Pfam" id="PF01464">
    <property type="entry name" value="SLT"/>
    <property type="match status" value="1"/>
</dbReference>
<proteinExistence type="predicted"/>
<organism evidence="6 7">
    <name type="scientific">Rubricoccus marinus</name>
    <dbReference type="NCBI Taxonomy" id="716817"/>
    <lineage>
        <taxon>Bacteria</taxon>
        <taxon>Pseudomonadati</taxon>
        <taxon>Rhodothermota</taxon>
        <taxon>Rhodothermia</taxon>
        <taxon>Rhodothermales</taxon>
        <taxon>Rubricoccaceae</taxon>
        <taxon>Rubricoccus</taxon>
    </lineage>
</organism>
<dbReference type="CDD" id="cd01009">
    <property type="entry name" value="PBP2_YfhD_N"/>
    <property type="match status" value="1"/>
</dbReference>
<dbReference type="PANTHER" id="PTHR35936">
    <property type="entry name" value="MEMBRANE-BOUND LYTIC MUREIN TRANSGLYCOSYLASE F"/>
    <property type="match status" value="1"/>
</dbReference>
<dbReference type="OrthoDB" id="9815002at2"/>
<evidence type="ECO:0000313" key="6">
    <source>
        <dbReference type="EMBL" id="OZC03756.1"/>
    </source>
</evidence>
<dbReference type="Gene3D" id="1.10.530.10">
    <property type="match status" value="1"/>
</dbReference>
<feature type="compositionally biased region" description="Polar residues" evidence="4">
    <location>
        <begin position="138"/>
        <end position="154"/>
    </location>
</feature>
<sequence length="526" mass="58595">MLRGPFRIVAILLGLGLAGAAVVTAFSPDSASVVRLPDPIERDLDQIIERDTIIALTSYNPTSYFVYRGEAFGYEYELLKDFAEEADVVVTMRVVPRDSLLYFLNAGLGDVVAARLFPSESDTSQFAYTRPLYETPPTVVQSTGPLNEDTSASDTLRAPEASSLQASNAARELGDDAARGPIRIRGARIQRPGDLAGEQVFLPEDHAYIERLVEIENRVTGDIEVVEVDTLSEALIRQVARGGIDLTIAPQNVAQLEASYFENLEVNPVIGPATGVVWAARRNSPDLAAALNRWILENRDSNRWASLYRKYYVDRDGFRERVESEYLTSETSVLSQFDDVFKANAAEIGWDWRLLASQAFQESRFKPRARSWAGAMGLLQIMPLTAQDLGISDPYDIEENVDGAVRYLQWLDDTYWAEMVPDSLERQKFILASYNAGAGHVMDAQRLTEKYGGDKTKWADVAYWMLKKSDPKYYNDPVVRHGYARGLEPVHYVAIILERFDHYRQFVTDDVSVASADGSAASGAKG</sequence>
<evidence type="ECO:0000259" key="5">
    <source>
        <dbReference type="SMART" id="SM00062"/>
    </source>
</evidence>
<dbReference type="SUPFAM" id="SSF53850">
    <property type="entry name" value="Periplasmic binding protein-like II"/>
    <property type="match status" value="1"/>
</dbReference>
<dbReference type="RefSeq" id="WP_094549476.1">
    <property type="nucleotide sequence ID" value="NZ_MQWB01000001.1"/>
</dbReference>
<evidence type="ECO:0000256" key="2">
    <source>
        <dbReference type="ARBA" id="ARBA00022729"/>
    </source>
</evidence>
<dbReference type="InterPro" id="IPR001638">
    <property type="entry name" value="Solute-binding_3/MltF_N"/>
</dbReference>
<name>A0A259U1D9_9BACT</name>
<keyword evidence="3" id="KW-0998">Cell outer membrane</keyword>